<evidence type="ECO:0000313" key="10">
    <source>
        <dbReference type="EMBL" id="KAG2312297.1"/>
    </source>
</evidence>
<comment type="subunit">
    <text evidence="3">Component of the 30S ribosomal translation pre-initiation complex which assembles on the 30S ribosome in the order IF-2 and IF-3, IF-1 and N-formylmethionyl-tRNA(fMet); mRNA recruitment can occur at any time during PIC assembly.</text>
</comment>
<reference evidence="10 11" key="1">
    <citation type="submission" date="2020-02" db="EMBL/GenBank/DDBJ databases">
        <authorList>
            <person name="Ma Q."/>
            <person name="Huang Y."/>
            <person name="Song X."/>
            <person name="Pei D."/>
        </authorList>
    </citation>
    <scope>NUCLEOTIDE SEQUENCE [LARGE SCALE GENOMIC DNA]</scope>
    <source>
        <strain evidence="10">Sxm20200214</strain>
        <tissue evidence="10">Leaf</tissue>
    </source>
</reference>
<dbReference type="SUPFAM" id="SSF50249">
    <property type="entry name" value="Nucleic acid-binding proteins"/>
    <property type="match status" value="1"/>
</dbReference>
<dbReference type="Pfam" id="PF01176">
    <property type="entry name" value="eIF-1a"/>
    <property type="match status" value="1"/>
</dbReference>
<dbReference type="OrthoDB" id="1714886at2759"/>
<dbReference type="Gene3D" id="2.40.50.140">
    <property type="entry name" value="Nucleic acid-binding proteins"/>
    <property type="match status" value="1"/>
</dbReference>
<organism evidence="10 11">
    <name type="scientific">Brassica carinata</name>
    <name type="common">Ethiopian mustard</name>
    <name type="synonym">Abyssinian cabbage</name>
    <dbReference type="NCBI Taxonomy" id="52824"/>
    <lineage>
        <taxon>Eukaryota</taxon>
        <taxon>Viridiplantae</taxon>
        <taxon>Streptophyta</taxon>
        <taxon>Embryophyta</taxon>
        <taxon>Tracheophyta</taxon>
        <taxon>Spermatophyta</taxon>
        <taxon>Magnoliopsida</taxon>
        <taxon>eudicotyledons</taxon>
        <taxon>Gunneridae</taxon>
        <taxon>Pentapetalae</taxon>
        <taxon>rosids</taxon>
        <taxon>malvids</taxon>
        <taxon>Brassicales</taxon>
        <taxon>Brassicaceae</taxon>
        <taxon>Brassiceae</taxon>
        <taxon>Brassica</taxon>
    </lineage>
</organism>
<dbReference type="GO" id="GO:0005829">
    <property type="term" value="C:cytosol"/>
    <property type="evidence" value="ECO:0007669"/>
    <property type="project" value="TreeGrafter"/>
</dbReference>
<evidence type="ECO:0000256" key="6">
    <source>
        <dbReference type="ARBA" id="ARBA00068272"/>
    </source>
</evidence>
<dbReference type="GO" id="GO:0003743">
    <property type="term" value="F:translation initiation factor activity"/>
    <property type="evidence" value="ECO:0007669"/>
    <property type="project" value="UniProtKB-UniRule"/>
</dbReference>
<dbReference type="AlphaFoldDB" id="A0A8X8AW54"/>
<keyword evidence="4 7" id="KW-0396">Initiation factor</keyword>
<dbReference type="InterPro" id="IPR006196">
    <property type="entry name" value="RNA-binding_domain_S1_IF1"/>
</dbReference>
<keyword evidence="11" id="KW-1185">Reference proteome</keyword>
<evidence type="ECO:0000256" key="4">
    <source>
        <dbReference type="ARBA" id="ARBA00022540"/>
    </source>
</evidence>
<dbReference type="PANTHER" id="PTHR33370:SF1">
    <property type="entry name" value="TRANSLATION INITIATION FACTOR IF-1, CHLOROPLASTIC"/>
    <property type="match status" value="1"/>
</dbReference>
<feature type="domain" description="S1-like" evidence="9">
    <location>
        <begin position="79"/>
        <end position="142"/>
    </location>
</feature>
<gene>
    <name evidence="10" type="ORF">Bca52824_023854</name>
</gene>
<keyword evidence="5 7" id="KW-0648">Protein biosynthesis</keyword>
<dbReference type="CDD" id="cd04451">
    <property type="entry name" value="S1_IF1"/>
    <property type="match status" value="1"/>
</dbReference>
<evidence type="ECO:0000256" key="3">
    <source>
        <dbReference type="ARBA" id="ARBA00011599"/>
    </source>
</evidence>
<comment type="function">
    <text evidence="1">One of the essential components for the initiation of protein synthesis. Stabilizes the binding of IF-2 and IF-3 on the 30S subunit to which N-formylmethionyl-tRNA(fMet) subsequently binds. Helps modulate mRNA selection, yielding the 30S pre-initiation complex (PIC). Upon addition of the 50S ribosomal subunit IF-1, IF-2 and IF-3 are released leaving the mature 70S translation initiation complex.</text>
</comment>
<comment type="caution">
    <text evidence="10">The sequence shown here is derived from an EMBL/GenBank/DDBJ whole genome shotgun (WGS) entry which is preliminary data.</text>
</comment>
<proteinExistence type="inferred from homology"/>
<sequence>MLQFVSSFAPQRLLLLPRQSLFTNGVLIRQLNYFGSSSSVVSLRPLIRCQRVSGGRGGGTNRSKPAKPPVKEGSNKTVIEGLVTESLPNGMFRVDLENGDNILGYICGKIRKNFIRILPGDKVKVEMSVYDSTKGRIVFRMSSRD</sequence>
<dbReference type="FunFam" id="2.40.50.140:FF:000002">
    <property type="entry name" value="Translation initiation factor IF-1"/>
    <property type="match status" value="1"/>
</dbReference>
<evidence type="ECO:0000256" key="5">
    <source>
        <dbReference type="ARBA" id="ARBA00022917"/>
    </source>
</evidence>
<dbReference type="InterPro" id="IPR012340">
    <property type="entry name" value="NA-bd_OB-fold"/>
</dbReference>
<feature type="region of interest" description="Disordered" evidence="8">
    <location>
        <begin position="53"/>
        <end position="74"/>
    </location>
</feature>
<dbReference type="HAMAP" id="MF_00075">
    <property type="entry name" value="IF_1"/>
    <property type="match status" value="1"/>
</dbReference>
<name>A0A8X8AW54_BRACI</name>
<comment type="similarity">
    <text evidence="2">Belongs to the IF-1 family.</text>
</comment>
<dbReference type="SMART" id="SM00316">
    <property type="entry name" value="S1"/>
    <property type="match status" value="1"/>
</dbReference>
<dbReference type="Proteomes" id="UP000886595">
    <property type="component" value="Unassembled WGS sequence"/>
</dbReference>
<dbReference type="InterPro" id="IPR003029">
    <property type="entry name" value="S1_domain"/>
</dbReference>
<evidence type="ECO:0000256" key="2">
    <source>
        <dbReference type="ARBA" id="ARBA00010939"/>
    </source>
</evidence>
<evidence type="ECO:0000259" key="9">
    <source>
        <dbReference type="PROSITE" id="PS50832"/>
    </source>
</evidence>
<evidence type="ECO:0000256" key="7">
    <source>
        <dbReference type="PROSITE-ProRule" id="PRU00181"/>
    </source>
</evidence>
<dbReference type="GO" id="GO:0043022">
    <property type="term" value="F:ribosome binding"/>
    <property type="evidence" value="ECO:0007669"/>
    <property type="project" value="TreeGrafter"/>
</dbReference>
<dbReference type="NCBIfam" id="TIGR00008">
    <property type="entry name" value="infA"/>
    <property type="match status" value="1"/>
</dbReference>
<accession>A0A8X8AW54</accession>
<evidence type="ECO:0000313" key="11">
    <source>
        <dbReference type="Proteomes" id="UP000886595"/>
    </source>
</evidence>
<dbReference type="PROSITE" id="PS50832">
    <property type="entry name" value="S1_IF1_TYPE"/>
    <property type="match status" value="1"/>
</dbReference>
<evidence type="ECO:0000256" key="8">
    <source>
        <dbReference type="SAM" id="MobiDB-lite"/>
    </source>
</evidence>
<evidence type="ECO:0000256" key="1">
    <source>
        <dbReference type="ARBA" id="ARBA00003935"/>
    </source>
</evidence>
<protein>
    <recommendedName>
        <fullName evidence="6">Translation initiation factor IF-1, chloroplastic</fullName>
    </recommendedName>
</protein>
<dbReference type="InterPro" id="IPR004368">
    <property type="entry name" value="TIF_IF1"/>
</dbReference>
<dbReference type="EMBL" id="JAAMPC010000005">
    <property type="protein sequence ID" value="KAG2312297.1"/>
    <property type="molecule type" value="Genomic_DNA"/>
</dbReference>
<dbReference type="PANTHER" id="PTHR33370">
    <property type="entry name" value="TRANSLATION INITIATION FACTOR IF-1, CHLOROPLASTIC"/>
    <property type="match status" value="1"/>
</dbReference>
<dbReference type="GO" id="GO:0003723">
    <property type="term" value="F:RNA binding"/>
    <property type="evidence" value="ECO:0007669"/>
    <property type="project" value="InterPro"/>
</dbReference>